<feature type="transmembrane region" description="Helical" evidence="1">
    <location>
        <begin position="210"/>
        <end position="229"/>
    </location>
</feature>
<evidence type="ECO:0000256" key="1">
    <source>
        <dbReference type="SAM" id="Phobius"/>
    </source>
</evidence>
<keyword evidence="4" id="KW-0808">Transferase</keyword>
<feature type="transmembrane region" description="Helical" evidence="1">
    <location>
        <begin position="7"/>
        <end position="25"/>
    </location>
</feature>
<dbReference type="Pfam" id="PF01757">
    <property type="entry name" value="Acyl_transf_3"/>
    <property type="match status" value="1"/>
</dbReference>
<keyword evidence="1" id="KW-0472">Membrane</keyword>
<feature type="transmembrane region" description="Helical" evidence="1">
    <location>
        <begin position="241"/>
        <end position="260"/>
    </location>
</feature>
<feature type="transmembrane region" description="Helical" evidence="1">
    <location>
        <begin position="272"/>
        <end position="294"/>
    </location>
</feature>
<feature type="transmembrane region" description="Helical" evidence="1">
    <location>
        <begin position="306"/>
        <end position="324"/>
    </location>
</feature>
<dbReference type="GO" id="GO:0016747">
    <property type="term" value="F:acyltransferase activity, transferring groups other than amino-acyl groups"/>
    <property type="evidence" value="ECO:0007669"/>
    <property type="project" value="InterPro"/>
</dbReference>
<dbReference type="EMBL" id="JACFYF010000001">
    <property type="protein sequence ID" value="MBA5760831.1"/>
    <property type="molecule type" value="Genomic_DNA"/>
</dbReference>
<accession>A0A7W2FMH1</accession>
<evidence type="ECO:0000313" key="5">
    <source>
        <dbReference type="Proteomes" id="UP000571701"/>
    </source>
</evidence>
<dbReference type="RefSeq" id="WP_182105509.1">
    <property type="nucleotide sequence ID" value="NZ_JACFYF010000001.1"/>
</dbReference>
<reference evidence="4 5" key="1">
    <citation type="submission" date="2020-07" db="EMBL/GenBank/DDBJ databases">
        <title>Vibrio marinisediminis sp. nov., isolated from marine sediment.</title>
        <authorList>
            <person name="Ji X."/>
        </authorList>
    </citation>
    <scope>NUCLEOTIDE SEQUENCE [LARGE SCALE GENOMIC DNA]</scope>
    <source>
        <strain evidence="4 5">404</strain>
    </source>
</reference>
<feature type="transmembrane region" description="Helical" evidence="1">
    <location>
        <begin position="177"/>
        <end position="198"/>
    </location>
</feature>
<feature type="transmembrane region" description="Helical" evidence="1">
    <location>
        <begin position="66"/>
        <end position="84"/>
    </location>
</feature>
<dbReference type="GO" id="GO:0016020">
    <property type="term" value="C:membrane"/>
    <property type="evidence" value="ECO:0007669"/>
    <property type="project" value="TreeGrafter"/>
</dbReference>
<keyword evidence="4" id="KW-0012">Acyltransferase</keyword>
<gene>
    <name evidence="4" type="ORF">H2O73_00630</name>
</gene>
<proteinExistence type="predicted"/>
<protein>
    <submittedName>
        <fullName evidence="4">Acyltransferase</fullName>
    </submittedName>
</protein>
<feature type="domain" description="SGNH" evidence="3">
    <location>
        <begin position="394"/>
        <end position="590"/>
    </location>
</feature>
<evidence type="ECO:0000313" key="4">
    <source>
        <dbReference type="EMBL" id="MBA5760831.1"/>
    </source>
</evidence>
<dbReference type="PANTHER" id="PTHR23028:SF53">
    <property type="entry name" value="ACYL_TRANSF_3 DOMAIN-CONTAINING PROTEIN"/>
    <property type="match status" value="1"/>
</dbReference>
<dbReference type="InterPro" id="IPR050879">
    <property type="entry name" value="Acyltransferase_3"/>
</dbReference>
<feature type="domain" description="Acyltransferase 3" evidence="2">
    <location>
        <begin position="6"/>
        <end position="324"/>
    </location>
</feature>
<sequence>MKFRNDIQILRGLSVFFVVLFHLGFEQLQSGFLGVDVFFVISGFLMAVLYDYRSKKLFFERRIKRLLPPYFAVILVTVIASFIINTPNETKQVSEQSMFGAFFLSNLGFWLQNSYFSKAEFNPLLHLWSLGVEIQFYIIVPLLAWFFRKSKAFLPIFLSSSLFLCIIMVSISPKTAFFMLPFRLWEFLIGFGVAAFLTNNGSIKYKQKEYIGAIGLITLIMIPFFKVNGQAFGFIDGHPGLSSLFVCFSTALILCFGLPIKLENTIIGKTTIWLGKYSYSIYLAHFPIIVIYLSKPFGGTILTSNSYMELISIVLLIFIFSYFLHHLFEARKFNHTVKLMALSSLIAFISPLPLSYFKNLSMSDDESKIFAAFSDRSEYRCGKLVRILNPKAISCELTNVNEPKKTIMLIGNSHADSIKTAFSEIAQHNDVRLLFLIPNNPLMDNGGLSANRVFKDISSKKVDHIVIHFSTEGYSLNNIKKLIGLSKKSDISVTILEPVPRWGKHIPQYMYNKLKGNGGDISKTREEYLNDNHRIFEGLNNIDYGDFDRVSVTDVFCKDDCQFSSKDGIPFYFDTNHLTLTGSRELNNKIHNIVVKHLP</sequence>
<dbReference type="Proteomes" id="UP000571701">
    <property type="component" value="Unassembled WGS sequence"/>
</dbReference>
<keyword evidence="1" id="KW-0812">Transmembrane</keyword>
<name>A0A7W2FMH1_9VIBR</name>
<dbReference type="InterPro" id="IPR002656">
    <property type="entry name" value="Acyl_transf_3_dom"/>
</dbReference>
<keyword evidence="5" id="KW-1185">Reference proteome</keyword>
<feature type="transmembrane region" description="Helical" evidence="1">
    <location>
        <begin position="31"/>
        <end position="50"/>
    </location>
</feature>
<comment type="caution">
    <text evidence="4">The sequence shown here is derived from an EMBL/GenBank/DDBJ whole genome shotgun (WGS) entry which is preliminary data.</text>
</comment>
<dbReference type="PANTHER" id="PTHR23028">
    <property type="entry name" value="ACETYLTRANSFERASE"/>
    <property type="match status" value="1"/>
</dbReference>
<evidence type="ECO:0000259" key="2">
    <source>
        <dbReference type="Pfam" id="PF01757"/>
    </source>
</evidence>
<dbReference type="InterPro" id="IPR043968">
    <property type="entry name" value="SGNH"/>
</dbReference>
<dbReference type="AlphaFoldDB" id="A0A7W2FMH1"/>
<dbReference type="GO" id="GO:0000271">
    <property type="term" value="P:polysaccharide biosynthetic process"/>
    <property type="evidence" value="ECO:0007669"/>
    <property type="project" value="TreeGrafter"/>
</dbReference>
<dbReference type="Pfam" id="PF19040">
    <property type="entry name" value="SGNH"/>
    <property type="match status" value="1"/>
</dbReference>
<organism evidence="4 5">
    <name type="scientific">Vibrio marinisediminis</name>
    <dbReference type="NCBI Taxonomy" id="2758441"/>
    <lineage>
        <taxon>Bacteria</taxon>
        <taxon>Pseudomonadati</taxon>
        <taxon>Pseudomonadota</taxon>
        <taxon>Gammaproteobacteria</taxon>
        <taxon>Vibrionales</taxon>
        <taxon>Vibrionaceae</taxon>
        <taxon>Vibrio</taxon>
    </lineage>
</organism>
<feature type="transmembrane region" description="Helical" evidence="1">
    <location>
        <begin position="125"/>
        <end position="146"/>
    </location>
</feature>
<feature type="transmembrane region" description="Helical" evidence="1">
    <location>
        <begin position="336"/>
        <end position="357"/>
    </location>
</feature>
<feature type="transmembrane region" description="Helical" evidence="1">
    <location>
        <begin position="153"/>
        <end position="171"/>
    </location>
</feature>
<evidence type="ECO:0000259" key="3">
    <source>
        <dbReference type="Pfam" id="PF19040"/>
    </source>
</evidence>
<keyword evidence="1" id="KW-1133">Transmembrane helix</keyword>